<proteinExistence type="predicted"/>
<evidence type="ECO:0000256" key="1">
    <source>
        <dbReference type="ARBA" id="ARBA00022737"/>
    </source>
</evidence>
<keyword evidence="1" id="KW-0677">Repeat</keyword>
<dbReference type="Pfam" id="PF00805">
    <property type="entry name" value="Pentapeptide"/>
    <property type="match status" value="1"/>
</dbReference>
<dbReference type="EMBL" id="FOUP01000006">
    <property type="protein sequence ID" value="SFN67994.1"/>
    <property type="molecule type" value="Genomic_DNA"/>
</dbReference>
<feature type="region of interest" description="Disordered" evidence="2">
    <location>
        <begin position="198"/>
        <end position="217"/>
    </location>
</feature>
<dbReference type="Proteomes" id="UP000199398">
    <property type="component" value="Unassembled WGS sequence"/>
</dbReference>
<dbReference type="EMBL" id="RBXX01000002">
    <property type="protein sequence ID" value="RKT86423.1"/>
    <property type="molecule type" value="Genomic_DNA"/>
</dbReference>
<dbReference type="Gene3D" id="2.160.20.80">
    <property type="entry name" value="E3 ubiquitin-protein ligase SopA"/>
    <property type="match status" value="1"/>
</dbReference>
<dbReference type="AlphaFoldDB" id="A0A1I5AZX4"/>
<evidence type="ECO:0000313" key="6">
    <source>
        <dbReference type="Proteomes" id="UP000270697"/>
    </source>
</evidence>
<keyword evidence="6" id="KW-1185">Reference proteome</keyword>
<dbReference type="STRING" id="455193.SAMN05421805_10664"/>
<gene>
    <name evidence="3" type="ORF">ATL45_4790</name>
    <name evidence="4" type="ORF">SAMN05421805_10664</name>
</gene>
<dbReference type="SUPFAM" id="SSF141571">
    <property type="entry name" value="Pentapeptide repeat-like"/>
    <property type="match status" value="1"/>
</dbReference>
<evidence type="ECO:0000313" key="5">
    <source>
        <dbReference type="Proteomes" id="UP000199398"/>
    </source>
</evidence>
<dbReference type="PANTHER" id="PTHR47485">
    <property type="entry name" value="THYLAKOID LUMENAL 17.4 KDA PROTEIN, CHLOROPLASTIC"/>
    <property type="match status" value="1"/>
</dbReference>
<accession>A0A1I5AZX4</accession>
<organism evidence="4 5">
    <name type="scientific">Saccharopolyspora antimicrobica</name>
    <dbReference type="NCBI Taxonomy" id="455193"/>
    <lineage>
        <taxon>Bacteria</taxon>
        <taxon>Bacillati</taxon>
        <taxon>Actinomycetota</taxon>
        <taxon>Actinomycetes</taxon>
        <taxon>Pseudonocardiales</taxon>
        <taxon>Pseudonocardiaceae</taxon>
        <taxon>Saccharopolyspora</taxon>
    </lineage>
</organism>
<dbReference type="PANTHER" id="PTHR47485:SF1">
    <property type="entry name" value="THYLAKOID LUMENAL 17.4 KDA PROTEIN, CHLOROPLASTIC"/>
    <property type="match status" value="1"/>
</dbReference>
<evidence type="ECO:0000313" key="4">
    <source>
        <dbReference type="EMBL" id="SFN67994.1"/>
    </source>
</evidence>
<sequence>MLATLALAIPQFVASQATLESTRSQSVNAQQQQITERFGRAVEQLGTRDNLEVRIGGIYALERIARDSQPDHTAVVNLLTTFVRENTKALRDAQRHCPDQPMSADVQAALTVLARRNAAWDESPLDLANACLWQPELKEIAAPAAILSAADLTGAFLDNADLHLAYLVDADLDHASLTSADLRSADLRGVDFGNADLSGADPSGADPTNARLTNANLDRTDLSGADLSNARGLTREQMAAIAPGVTAVIGGVPPEWLPW</sequence>
<dbReference type="RefSeq" id="WP_177241991.1">
    <property type="nucleotide sequence ID" value="NZ_FOUP01000006.1"/>
</dbReference>
<protein>
    <submittedName>
        <fullName evidence="3">Pentapeptide repeat protein</fullName>
    </submittedName>
    <submittedName>
        <fullName evidence="4">Pentapeptide repeat-containing protein</fullName>
    </submittedName>
</protein>
<dbReference type="InterPro" id="IPR001646">
    <property type="entry name" value="5peptide_repeat"/>
</dbReference>
<evidence type="ECO:0000313" key="3">
    <source>
        <dbReference type="EMBL" id="RKT86423.1"/>
    </source>
</evidence>
<evidence type="ECO:0000256" key="2">
    <source>
        <dbReference type="SAM" id="MobiDB-lite"/>
    </source>
</evidence>
<name>A0A1I5AZX4_9PSEU</name>
<reference evidence="3 6" key="2">
    <citation type="submission" date="2018-10" db="EMBL/GenBank/DDBJ databases">
        <title>Sequencing the genomes of 1000 actinobacteria strains.</title>
        <authorList>
            <person name="Klenk H.-P."/>
        </authorList>
    </citation>
    <scope>NUCLEOTIDE SEQUENCE [LARGE SCALE GENOMIC DNA]</scope>
    <source>
        <strain evidence="3 6">DSM 45119</strain>
    </source>
</reference>
<reference evidence="4 5" key="1">
    <citation type="submission" date="2016-10" db="EMBL/GenBank/DDBJ databases">
        <authorList>
            <person name="de Groot N.N."/>
        </authorList>
    </citation>
    <scope>NUCLEOTIDE SEQUENCE [LARGE SCALE GENOMIC DNA]</scope>
    <source>
        <strain evidence="4 5">CPCC 201259</strain>
    </source>
</reference>
<dbReference type="Proteomes" id="UP000270697">
    <property type="component" value="Unassembled WGS sequence"/>
</dbReference>